<reference evidence="2" key="1">
    <citation type="submission" date="2012-06" db="EMBL/GenBank/DDBJ databases">
        <title>The complete genome of Flexibacter litoralis DSM 6794.</title>
        <authorList>
            <person name="Lucas S."/>
            <person name="Copeland A."/>
            <person name="Lapidus A."/>
            <person name="Glavina del Rio T."/>
            <person name="Dalin E."/>
            <person name="Tice H."/>
            <person name="Bruce D."/>
            <person name="Goodwin L."/>
            <person name="Pitluck S."/>
            <person name="Peters L."/>
            <person name="Ovchinnikova G."/>
            <person name="Lu M."/>
            <person name="Kyrpides N."/>
            <person name="Mavromatis K."/>
            <person name="Ivanova N."/>
            <person name="Brettin T."/>
            <person name="Detter J.C."/>
            <person name="Han C."/>
            <person name="Larimer F."/>
            <person name="Land M."/>
            <person name="Hauser L."/>
            <person name="Markowitz V."/>
            <person name="Cheng J.-F."/>
            <person name="Hugenholtz P."/>
            <person name="Woyke T."/>
            <person name="Wu D."/>
            <person name="Spring S."/>
            <person name="Lang E."/>
            <person name="Kopitz M."/>
            <person name="Brambilla E."/>
            <person name="Klenk H.-P."/>
            <person name="Eisen J.A."/>
        </authorList>
    </citation>
    <scope>NUCLEOTIDE SEQUENCE [LARGE SCALE GENOMIC DNA]</scope>
    <source>
        <strain evidence="2">ATCC 23117 / DSM 6794 / NBRC 15988 / NCIMB 1366 / Sio-4</strain>
    </source>
</reference>
<dbReference type="STRING" id="880071.Fleli_3684"/>
<accession>I4APW3</accession>
<evidence type="ECO:0000313" key="1">
    <source>
        <dbReference type="EMBL" id="AFM05998.1"/>
    </source>
</evidence>
<dbReference type="EMBL" id="CP003345">
    <property type="protein sequence ID" value="AFM05998.1"/>
    <property type="molecule type" value="Genomic_DNA"/>
</dbReference>
<dbReference type="KEGG" id="fli:Fleli_3684"/>
<dbReference type="HOGENOM" id="CLU_3343951_0_0_10"/>
<dbReference type="AlphaFoldDB" id="I4APW3"/>
<evidence type="ECO:0000313" key="2">
    <source>
        <dbReference type="Proteomes" id="UP000006054"/>
    </source>
</evidence>
<name>I4APW3_BERLS</name>
<gene>
    <name evidence="1" type="ordered locus">Fleli_3684</name>
</gene>
<sequence length="37" mass="4638">MNKYVVLVYNVYAIYNEIKKIFYEANKTDRLKFRLYL</sequence>
<keyword evidence="2" id="KW-1185">Reference proteome</keyword>
<dbReference type="Proteomes" id="UP000006054">
    <property type="component" value="Chromosome"/>
</dbReference>
<proteinExistence type="predicted"/>
<protein>
    <submittedName>
        <fullName evidence="1">Uncharacterized protein</fullName>
    </submittedName>
</protein>
<organism evidence="1 2">
    <name type="scientific">Bernardetia litoralis (strain ATCC 23117 / DSM 6794 / NBRC 15988 / NCIMB 1366 / Fx l1 / Sio-4)</name>
    <name type="common">Flexibacter litoralis</name>
    <dbReference type="NCBI Taxonomy" id="880071"/>
    <lineage>
        <taxon>Bacteria</taxon>
        <taxon>Pseudomonadati</taxon>
        <taxon>Bacteroidota</taxon>
        <taxon>Cytophagia</taxon>
        <taxon>Cytophagales</taxon>
        <taxon>Bernardetiaceae</taxon>
        <taxon>Bernardetia</taxon>
    </lineage>
</organism>